<evidence type="ECO:0000313" key="1">
    <source>
        <dbReference type="EMBL" id="MFC3051823.1"/>
    </source>
</evidence>
<organism evidence="1 2">
    <name type="scientific">Kordiimonas pumila</name>
    <dbReference type="NCBI Taxonomy" id="2161677"/>
    <lineage>
        <taxon>Bacteria</taxon>
        <taxon>Pseudomonadati</taxon>
        <taxon>Pseudomonadota</taxon>
        <taxon>Alphaproteobacteria</taxon>
        <taxon>Kordiimonadales</taxon>
        <taxon>Kordiimonadaceae</taxon>
        <taxon>Kordiimonas</taxon>
    </lineage>
</organism>
<name>A0ABV7D481_9PROT</name>
<proteinExistence type="predicted"/>
<protein>
    <submittedName>
        <fullName evidence="1">Uncharacterized protein</fullName>
    </submittedName>
</protein>
<dbReference type="Gene3D" id="3.60.60.10">
    <property type="entry name" value="Penicillin V Acylase, Chain A"/>
    <property type="match status" value="1"/>
</dbReference>
<evidence type="ECO:0000313" key="2">
    <source>
        <dbReference type="Proteomes" id="UP001595444"/>
    </source>
</evidence>
<accession>A0ABV7D481</accession>
<reference evidence="2" key="1">
    <citation type="journal article" date="2019" name="Int. J. Syst. Evol. Microbiol.">
        <title>The Global Catalogue of Microorganisms (GCM) 10K type strain sequencing project: providing services to taxonomists for standard genome sequencing and annotation.</title>
        <authorList>
            <consortium name="The Broad Institute Genomics Platform"/>
            <consortium name="The Broad Institute Genome Sequencing Center for Infectious Disease"/>
            <person name="Wu L."/>
            <person name="Ma J."/>
        </authorList>
    </citation>
    <scope>NUCLEOTIDE SEQUENCE [LARGE SCALE GENOMIC DNA]</scope>
    <source>
        <strain evidence="2">KCTC 62164</strain>
    </source>
</reference>
<dbReference type="RefSeq" id="WP_194215288.1">
    <property type="nucleotide sequence ID" value="NZ_CP061205.1"/>
</dbReference>
<gene>
    <name evidence="1" type="ORF">ACFOKA_07900</name>
</gene>
<dbReference type="Proteomes" id="UP001595444">
    <property type="component" value="Unassembled WGS sequence"/>
</dbReference>
<sequence>MSNLKLPSDLTLQTQSLMSRAHYAILQGSMSVKDLSGDHYTAQLACLDRSILHLSRGKWLYGRATGELADFALRSFSVDDLTEACKSFTQAIRIIDEISESTLAEQPVPADGITQKNELTWFQDTPIVPSICPLVILAGSSVDMGRQYASQCIEIFGPFIFEAFAEKCFSKAEKDHLNAWADKIRQFTPEVLDMATGIAEGASQCGIALSQDQALSLWIGTLQPATSPAPIGVLDAEGGGVMGAYFGNVEGAEPLHGDIGEGLCSGAAAWGSATKDGHLYFSSSTDHDCTFQVTIIAYPDEGYPFIYTPFSVNGSVPGVGRFGLAGHPGFNSAGLAYIHHGGGGACAENTKEWGYGIPKGASTFHVLRYAKSAGQAESMEGDFPIGNVGHVLGSPGGFYADDCGGFVYESRDRDKPVIRYDTQDTAGIRHQFLYATNNIISKNISSPVFPGTVGETWHPVQGWICEQADKADDAGLLTRRLWSVSAASRNQYLYDALRAHEGALDLQKMVSLFQQGPDVGAVTWGEAEADMNAGGLLPRHSAAHRLNAFVAAGAPADRKYLAAIGPITHRSVSPNRPGHGYFIYDETNAYWEVTLADSIIDMLEIAKSVACELAAKAEKAMGQALRAKHANKKTADHFKEIQALLATELPTFSDTNRTDKALSSASKCLRRYTRAQVRARQILQSLNPPEEWDIKRIYSS</sequence>
<comment type="caution">
    <text evidence="1">The sequence shown here is derived from an EMBL/GenBank/DDBJ whole genome shotgun (WGS) entry which is preliminary data.</text>
</comment>
<keyword evidence="2" id="KW-1185">Reference proteome</keyword>
<dbReference type="EMBL" id="JBHRSL010000004">
    <property type="protein sequence ID" value="MFC3051823.1"/>
    <property type="molecule type" value="Genomic_DNA"/>
</dbReference>